<evidence type="ECO:0000313" key="3">
    <source>
        <dbReference type="Proteomes" id="UP000712600"/>
    </source>
</evidence>
<organism evidence="2 3">
    <name type="scientific">Brassica cretica</name>
    <name type="common">Mustard</name>
    <dbReference type="NCBI Taxonomy" id="69181"/>
    <lineage>
        <taxon>Eukaryota</taxon>
        <taxon>Viridiplantae</taxon>
        <taxon>Streptophyta</taxon>
        <taxon>Embryophyta</taxon>
        <taxon>Tracheophyta</taxon>
        <taxon>Spermatophyta</taxon>
        <taxon>Magnoliopsida</taxon>
        <taxon>eudicotyledons</taxon>
        <taxon>Gunneridae</taxon>
        <taxon>Pentapetalae</taxon>
        <taxon>rosids</taxon>
        <taxon>malvids</taxon>
        <taxon>Brassicales</taxon>
        <taxon>Brassicaceae</taxon>
        <taxon>Brassiceae</taxon>
        <taxon>Brassica</taxon>
    </lineage>
</organism>
<proteinExistence type="predicted"/>
<feature type="region of interest" description="Disordered" evidence="1">
    <location>
        <begin position="547"/>
        <end position="643"/>
    </location>
</feature>
<feature type="compositionally biased region" description="Acidic residues" evidence="1">
    <location>
        <begin position="248"/>
        <end position="275"/>
    </location>
</feature>
<evidence type="ECO:0000313" key="2">
    <source>
        <dbReference type="EMBL" id="KAF3506592.1"/>
    </source>
</evidence>
<feature type="compositionally biased region" description="Basic and acidic residues" evidence="1">
    <location>
        <begin position="574"/>
        <end position="604"/>
    </location>
</feature>
<feature type="compositionally biased region" description="Low complexity" evidence="1">
    <location>
        <begin position="341"/>
        <end position="352"/>
    </location>
</feature>
<name>A0A8S9NZ77_BRACR</name>
<accession>A0A8S9NZ77</accession>
<dbReference type="EMBL" id="QGKX02001521">
    <property type="protein sequence ID" value="KAF3506592.1"/>
    <property type="molecule type" value="Genomic_DNA"/>
</dbReference>
<comment type="caution">
    <text evidence="2">The sequence shown here is derived from an EMBL/GenBank/DDBJ whole genome shotgun (WGS) entry which is preliminary data.</text>
</comment>
<feature type="compositionally biased region" description="Basic and acidic residues" evidence="1">
    <location>
        <begin position="294"/>
        <end position="309"/>
    </location>
</feature>
<dbReference type="Proteomes" id="UP000712600">
    <property type="component" value="Unassembled WGS sequence"/>
</dbReference>
<gene>
    <name evidence="2" type="ORF">F2Q69_00006322</name>
</gene>
<reference evidence="2" key="1">
    <citation type="submission" date="2019-12" db="EMBL/GenBank/DDBJ databases">
        <title>Genome sequencing and annotation of Brassica cretica.</title>
        <authorList>
            <person name="Studholme D.J."/>
            <person name="Sarris P."/>
        </authorList>
    </citation>
    <scope>NUCLEOTIDE SEQUENCE</scope>
    <source>
        <strain evidence="2">PFS-109/04</strain>
        <tissue evidence="2">Leaf</tissue>
    </source>
</reference>
<sequence length="739" mass="84190">MCHRGPAPRRQISLTTALRVRDQKFLLPSGAKDHLQQISTDTSDLHQLTYESCHPSTCKARILNLPRPKKNPEKEISERRHVHAKPKGPATDKPMLMPTEASNISPSETVPEPKLSQISNNFHNSLNRATCDQELQKNIHGGISYEFFKLEVSQPVQLRVSDFRGGFQPNQEAAGAKINYGSQEGSFLDPTSQESGEKAQYKSAGLILHCSRLADRPSVRSVQNDQEPNLSQAIRVPIRGDAMEDYFDEESSYESSEGFDLDETDQTWSNEEDGCDGSCSDDNYSMSEYGDNFNKGDECHGDQTEREDHEADQEYSWKEAADTEISLEEEHEQEEDFSETGEVYGDVDGGEVCSQSGEEENKEESYAEERPWCDYSDLEDDEQDETESQISLGHIETLFEDEAENRHGFAKEEQSLSEAGEDEDEYEADHQPHYICFSGHEQGPEAYLRCEQDMEDWFQHHNIQEEKKPIIAEDTLTKNAFWHWYYEANYWLDDHPSGASWAEMKEILREEYVVVAEINGKDYFKSTIHPEPRRLILATRPNRKVKLKKAHDLEPNPESKLIIKGKTELTSPESPKRYDTVKSFSKEPMKQKKVVLKKDVKAPPKEPSLLKDLSGEDGPTTSSILLQEEPPDQSPNRQAVPLDAPIKLPNQLRVSDLRGGFQPNQEVAGAKINYVSQEGSALDPKKNQEKMPSEVEDITIFPKPVKRSLLWKDCIIRLSNHFQIEIRQPGHTLHDQRIP</sequence>
<feature type="compositionally biased region" description="Basic and acidic residues" evidence="1">
    <location>
        <begin position="70"/>
        <end position="79"/>
    </location>
</feature>
<feature type="region of interest" description="Disordered" evidence="1">
    <location>
        <begin position="248"/>
        <end position="372"/>
    </location>
</feature>
<feature type="compositionally biased region" description="Acidic residues" evidence="1">
    <location>
        <begin position="325"/>
        <end position="339"/>
    </location>
</feature>
<feature type="region of interest" description="Disordered" evidence="1">
    <location>
        <begin position="406"/>
        <end position="428"/>
    </location>
</feature>
<feature type="compositionally biased region" description="Basic and acidic residues" evidence="1">
    <location>
        <begin position="363"/>
        <end position="372"/>
    </location>
</feature>
<evidence type="ECO:0000256" key="1">
    <source>
        <dbReference type="SAM" id="MobiDB-lite"/>
    </source>
</evidence>
<protein>
    <submittedName>
        <fullName evidence="2">Uncharacterized protein</fullName>
    </submittedName>
</protein>
<dbReference type="AlphaFoldDB" id="A0A8S9NZ77"/>
<feature type="region of interest" description="Disordered" evidence="1">
    <location>
        <begin position="67"/>
        <end position="97"/>
    </location>
</feature>